<protein>
    <submittedName>
        <fullName evidence="3">Family 16 glycoside hydrolase</fullName>
    </submittedName>
</protein>
<proteinExistence type="predicted"/>
<dbReference type="Gene3D" id="2.60.120.200">
    <property type="match status" value="1"/>
</dbReference>
<dbReference type="InterPro" id="IPR000757">
    <property type="entry name" value="Beta-glucanase-like"/>
</dbReference>
<dbReference type="Proteomes" id="UP000887226">
    <property type="component" value="Unassembled WGS sequence"/>
</dbReference>
<evidence type="ECO:0000256" key="1">
    <source>
        <dbReference type="SAM" id="SignalP"/>
    </source>
</evidence>
<dbReference type="GO" id="GO:0005975">
    <property type="term" value="P:carbohydrate metabolic process"/>
    <property type="evidence" value="ECO:0007669"/>
    <property type="project" value="InterPro"/>
</dbReference>
<dbReference type="PROSITE" id="PS51762">
    <property type="entry name" value="GH16_2"/>
    <property type="match status" value="1"/>
</dbReference>
<gene>
    <name evidence="3" type="ORF">BJ878DRAFT_413282</name>
</gene>
<dbReference type="Pfam" id="PF26113">
    <property type="entry name" value="GH16_XgeA"/>
    <property type="match status" value="1"/>
</dbReference>
<name>A0A9P7ZAG5_9HELO</name>
<evidence type="ECO:0000313" key="4">
    <source>
        <dbReference type="Proteomes" id="UP000887226"/>
    </source>
</evidence>
<feature type="signal peptide" evidence="1">
    <location>
        <begin position="1"/>
        <end position="15"/>
    </location>
</feature>
<dbReference type="InterPro" id="IPR050546">
    <property type="entry name" value="Glycosyl_Hydrlase_16"/>
</dbReference>
<dbReference type="EMBL" id="MU253754">
    <property type="protein sequence ID" value="KAG9248211.1"/>
    <property type="molecule type" value="Genomic_DNA"/>
</dbReference>
<dbReference type="SUPFAM" id="SSF49899">
    <property type="entry name" value="Concanavalin A-like lectins/glucanases"/>
    <property type="match status" value="1"/>
</dbReference>
<keyword evidence="4" id="KW-1185">Reference proteome</keyword>
<evidence type="ECO:0000313" key="3">
    <source>
        <dbReference type="EMBL" id="KAG9248211.1"/>
    </source>
</evidence>
<feature type="chain" id="PRO_5040319127" evidence="1">
    <location>
        <begin position="16"/>
        <end position="286"/>
    </location>
</feature>
<comment type="caution">
    <text evidence="3">The sequence shown here is derived from an EMBL/GenBank/DDBJ whole genome shotgun (WGS) entry which is preliminary data.</text>
</comment>
<dbReference type="OrthoDB" id="192832at2759"/>
<dbReference type="PANTHER" id="PTHR10963">
    <property type="entry name" value="GLYCOSYL HYDROLASE-RELATED"/>
    <property type="match status" value="1"/>
</dbReference>
<keyword evidence="3" id="KW-0378">Hydrolase</keyword>
<organism evidence="3 4">
    <name type="scientific">Calycina marina</name>
    <dbReference type="NCBI Taxonomy" id="1763456"/>
    <lineage>
        <taxon>Eukaryota</taxon>
        <taxon>Fungi</taxon>
        <taxon>Dikarya</taxon>
        <taxon>Ascomycota</taxon>
        <taxon>Pezizomycotina</taxon>
        <taxon>Leotiomycetes</taxon>
        <taxon>Helotiales</taxon>
        <taxon>Pezizellaceae</taxon>
        <taxon>Calycina</taxon>
    </lineage>
</organism>
<dbReference type="AlphaFoldDB" id="A0A9P7ZAG5"/>
<dbReference type="GO" id="GO:0004553">
    <property type="term" value="F:hydrolase activity, hydrolyzing O-glycosyl compounds"/>
    <property type="evidence" value="ECO:0007669"/>
    <property type="project" value="InterPro"/>
</dbReference>
<evidence type="ECO:0000259" key="2">
    <source>
        <dbReference type="PROSITE" id="PS51762"/>
    </source>
</evidence>
<feature type="domain" description="GH16" evidence="2">
    <location>
        <begin position="23"/>
        <end position="281"/>
    </location>
</feature>
<accession>A0A9P7ZAG5</accession>
<sequence>MAFTAAAALITSVYALPSSKAPAAKSGGGIPAIPGMKVAWSDDFSSGKLDTNKWQVITGTSQNEEQEVYGRDDCNVSGNSLKILPRKGSDGKWTSCRIETYHSWAPKHGGSVTFASRIKLGSGSVDQMKGVWPAFWALGQSMRDTPKIDWPECGEIDTMENVSGESVLHGTLHCGPKCNDNGPAGNNGLTAQTDIDRSQFITYSHTVSADKIELFKDGTSYKSINKDDIGESWETFTKPFYIILNVAMGGSWPGVTDDATAQGAPVGMEVEYVAVYESTEVDYRDQ</sequence>
<dbReference type="PANTHER" id="PTHR10963:SF60">
    <property type="entry name" value="GRAM-NEGATIVE BACTERIA-BINDING PROTEIN 1-RELATED"/>
    <property type="match status" value="1"/>
</dbReference>
<reference evidence="3" key="1">
    <citation type="journal article" date="2021" name="IMA Fungus">
        <title>Genomic characterization of three marine fungi, including Emericellopsis atlantica sp. nov. with signatures of a generalist lifestyle and marine biomass degradation.</title>
        <authorList>
            <person name="Hagestad O.C."/>
            <person name="Hou L."/>
            <person name="Andersen J.H."/>
            <person name="Hansen E.H."/>
            <person name="Altermark B."/>
            <person name="Li C."/>
            <person name="Kuhnert E."/>
            <person name="Cox R.J."/>
            <person name="Crous P.W."/>
            <person name="Spatafora J.W."/>
            <person name="Lail K."/>
            <person name="Amirebrahimi M."/>
            <person name="Lipzen A."/>
            <person name="Pangilinan J."/>
            <person name="Andreopoulos W."/>
            <person name="Hayes R.D."/>
            <person name="Ng V."/>
            <person name="Grigoriev I.V."/>
            <person name="Jackson S.A."/>
            <person name="Sutton T.D.S."/>
            <person name="Dobson A.D.W."/>
            <person name="Rama T."/>
        </authorList>
    </citation>
    <scope>NUCLEOTIDE SEQUENCE</scope>
    <source>
        <strain evidence="3">TRa3180A</strain>
    </source>
</reference>
<keyword evidence="1" id="KW-0732">Signal</keyword>
<dbReference type="InterPro" id="IPR013320">
    <property type="entry name" value="ConA-like_dom_sf"/>
</dbReference>